<accession>A0ABM1STK6</accession>
<keyword evidence="4 6" id="KW-0472">Membrane</keyword>
<evidence type="ECO:0000256" key="2">
    <source>
        <dbReference type="ARBA" id="ARBA00022692"/>
    </source>
</evidence>
<feature type="transmembrane region" description="Helical" evidence="6">
    <location>
        <begin position="318"/>
        <end position="335"/>
    </location>
</feature>
<feature type="compositionally biased region" description="Polar residues" evidence="5">
    <location>
        <begin position="579"/>
        <end position="591"/>
    </location>
</feature>
<name>A0ABM1STK6_LIMPO</name>
<feature type="signal peptide" evidence="7">
    <location>
        <begin position="1"/>
        <end position="21"/>
    </location>
</feature>
<organism evidence="9 10">
    <name type="scientific">Limulus polyphemus</name>
    <name type="common">Atlantic horseshoe crab</name>
    <dbReference type="NCBI Taxonomy" id="6850"/>
    <lineage>
        <taxon>Eukaryota</taxon>
        <taxon>Metazoa</taxon>
        <taxon>Ecdysozoa</taxon>
        <taxon>Arthropoda</taxon>
        <taxon>Chelicerata</taxon>
        <taxon>Merostomata</taxon>
        <taxon>Xiphosura</taxon>
        <taxon>Limulidae</taxon>
        <taxon>Limulus</taxon>
    </lineage>
</organism>
<dbReference type="RefSeq" id="XP_022246962.1">
    <property type="nucleotide sequence ID" value="XM_022391254.1"/>
</dbReference>
<keyword evidence="3 6" id="KW-1133">Transmembrane helix</keyword>
<keyword evidence="9" id="KW-1185">Reference proteome</keyword>
<gene>
    <name evidence="10" type="primary">LOC106463361</name>
</gene>
<feature type="transmembrane region" description="Helical" evidence="6">
    <location>
        <begin position="374"/>
        <end position="392"/>
    </location>
</feature>
<dbReference type="PANTHER" id="PTHR15937:SF3">
    <property type="entry name" value="TRANSMEMBRANE 7 SUPERFAMILY MEMBER 3"/>
    <property type="match status" value="1"/>
</dbReference>
<dbReference type="InterPro" id="IPR025256">
    <property type="entry name" value="TM7S3/TM198-like_dom"/>
</dbReference>
<evidence type="ECO:0000256" key="7">
    <source>
        <dbReference type="SAM" id="SignalP"/>
    </source>
</evidence>
<keyword evidence="7" id="KW-0732">Signal</keyword>
<sequence length="591" mass="66486">MMEKFIVCVVFTLSLFSSYCARQIRDMAPVAISFTSQLDGVRLNLPANSRTPLEVSDIEYSVRFLVFEAHTQKYSLIFSTQPDLKESGQSANGSDVGLVSVLGHYESHVNMWLYNINSEKVTALVNITPYESSAPIPGGCNMEFPAEISPFLRIYSSSVDTKIEFQHARVTYTREQPLLSCDRSMFLLSYNLYVHFLPENDFSEMSYLNGIQTMISVASVKKHGVKVTTFDQSPKTRVTLLSYPGQGVIYNVLVSYIRDNELYEAVYVPVSTYGCSFHSEVDGCGQLTGDLAMVLAIVMAIVGLFVCFRGHRFFKTEMMYFGFLTFALLTFVLLTRFTEIGITGRNILTVILGISGGLLWVAIWWMFGVPVISMLLVGLVLGFLLTSVVFFTPVGNMQVFRDDFSYWLIFSCGILVIPIIFLLFPKLLSIVGSSIMGGYAFIVVIDRYIGTTLSYIILNVVKRAVRDDLSYAFNSYLFQTNDVILSITWGFLAVFGICFQLYMEKGRLPFPPAPYATWRLNRHLGLQERGYENAIIGPFQPTAPPGDMLDGTRARTRNDANSHTENTEEEPLLRDTEHSQSVTQYRSCSRS</sequence>
<evidence type="ECO:0000259" key="8">
    <source>
        <dbReference type="Pfam" id="PF13886"/>
    </source>
</evidence>
<dbReference type="PANTHER" id="PTHR15937">
    <property type="entry name" value="TRANSMEMBRANE 7 SUPERFAMILY MEMBER 3"/>
    <property type="match status" value="1"/>
</dbReference>
<evidence type="ECO:0000256" key="6">
    <source>
        <dbReference type="SAM" id="Phobius"/>
    </source>
</evidence>
<feature type="transmembrane region" description="Helical" evidence="6">
    <location>
        <begin position="287"/>
        <end position="306"/>
    </location>
</feature>
<keyword evidence="2 6" id="KW-0812">Transmembrane</keyword>
<feature type="transmembrane region" description="Helical" evidence="6">
    <location>
        <begin position="347"/>
        <end position="367"/>
    </location>
</feature>
<evidence type="ECO:0000256" key="3">
    <source>
        <dbReference type="ARBA" id="ARBA00022989"/>
    </source>
</evidence>
<dbReference type="Pfam" id="PF13886">
    <property type="entry name" value="TM7S3_TM198"/>
    <property type="match status" value="1"/>
</dbReference>
<protein>
    <submittedName>
        <fullName evidence="10">Transmembrane 7 superfamily member 3-like</fullName>
    </submittedName>
</protein>
<feature type="transmembrane region" description="Helical" evidence="6">
    <location>
        <begin position="483"/>
        <end position="502"/>
    </location>
</feature>
<feature type="transmembrane region" description="Helical" evidence="6">
    <location>
        <begin position="404"/>
        <end position="424"/>
    </location>
</feature>
<feature type="transmembrane region" description="Helical" evidence="6">
    <location>
        <begin position="436"/>
        <end position="458"/>
    </location>
</feature>
<dbReference type="InterPro" id="IPR042502">
    <property type="entry name" value="TM7SF3"/>
</dbReference>
<feature type="compositionally biased region" description="Basic and acidic residues" evidence="5">
    <location>
        <begin position="550"/>
        <end position="578"/>
    </location>
</feature>
<evidence type="ECO:0000256" key="1">
    <source>
        <dbReference type="ARBA" id="ARBA00004141"/>
    </source>
</evidence>
<dbReference type="GeneID" id="106463361"/>
<evidence type="ECO:0000256" key="4">
    <source>
        <dbReference type="ARBA" id="ARBA00023136"/>
    </source>
</evidence>
<evidence type="ECO:0000313" key="10">
    <source>
        <dbReference type="RefSeq" id="XP_022246962.1"/>
    </source>
</evidence>
<evidence type="ECO:0000256" key="5">
    <source>
        <dbReference type="SAM" id="MobiDB-lite"/>
    </source>
</evidence>
<comment type="subcellular location">
    <subcellularLocation>
        <location evidence="1">Membrane</location>
        <topology evidence="1">Multi-pass membrane protein</topology>
    </subcellularLocation>
</comment>
<feature type="domain" description="TM7S3/TM198-like" evidence="8">
    <location>
        <begin position="297"/>
        <end position="501"/>
    </location>
</feature>
<evidence type="ECO:0000313" key="9">
    <source>
        <dbReference type="Proteomes" id="UP000694941"/>
    </source>
</evidence>
<dbReference type="Proteomes" id="UP000694941">
    <property type="component" value="Unplaced"/>
</dbReference>
<feature type="chain" id="PRO_5046967438" evidence="7">
    <location>
        <begin position="22"/>
        <end position="591"/>
    </location>
</feature>
<proteinExistence type="predicted"/>
<feature type="region of interest" description="Disordered" evidence="5">
    <location>
        <begin position="540"/>
        <end position="591"/>
    </location>
</feature>
<reference evidence="10" key="1">
    <citation type="submission" date="2025-08" db="UniProtKB">
        <authorList>
            <consortium name="RefSeq"/>
        </authorList>
    </citation>
    <scope>IDENTIFICATION</scope>
    <source>
        <tissue evidence="10">Muscle</tissue>
    </source>
</reference>
<dbReference type="Pfam" id="PF25992">
    <property type="entry name" value="Ig_TM7SF3_N"/>
    <property type="match status" value="1"/>
</dbReference>